<keyword evidence="3 8" id="KW-0813">Transport</keyword>
<comment type="similarity">
    <text evidence="2 8">Belongs to the alanine or glycine:cation symporter (AGCS) (TC 2.A.25) family.</text>
</comment>
<dbReference type="PANTHER" id="PTHR30330:SF3">
    <property type="entry name" value="TRANSCRIPTIONAL REGULATOR, LRP FAMILY"/>
    <property type="match status" value="1"/>
</dbReference>
<evidence type="ECO:0000256" key="4">
    <source>
        <dbReference type="ARBA" id="ARBA00022475"/>
    </source>
</evidence>
<feature type="transmembrane region" description="Helical" evidence="8">
    <location>
        <begin position="608"/>
        <end position="628"/>
    </location>
</feature>
<name>A0A1M6N826_9BACT</name>
<dbReference type="FunCoup" id="A0A1M6N826">
    <property type="interactions" value="139"/>
</dbReference>
<dbReference type="Gene3D" id="1.20.1740.10">
    <property type="entry name" value="Amino acid/polyamine transporter I"/>
    <property type="match status" value="1"/>
</dbReference>
<keyword evidence="7 8" id="KW-0472">Membrane</keyword>
<proteinExistence type="inferred from homology"/>
<feature type="transmembrane region" description="Helical" evidence="8">
    <location>
        <begin position="241"/>
        <end position="258"/>
    </location>
</feature>
<dbReference type="Proteomes" id="UP000184510">
    <property type="component" value="Unassembled WGS sequence"/>
</dbReference>
<dbReference type="PRINTS" id="PR00175">
    <property type="entry name" value="NAALASMPORT"/>
</dbReference>
<keyword evidence="6 8" id="KW-1133">Transmembrane helix</keyword>
<dbReference type="STRING" id="1123071.SAMN02745181_2769"/>
<evidence type="ECO:0000256" key="3">
    <source>
        <dbReference type="ARBA" id="ARBA00022448"/>
    </source>
</evidence>
<keyword evidence="5 8" id="KW-0812">Transmembrane</keyword>
<evidence type="ECO:0000256" key="5">
    <source>
        <dbReference type="ARBA" id="ARBA00022692"/>
    </source>
</evidence>
<protein>
    <submittedName>
        <fullName evidence="10">Amino acid carrier protein</fullName>
    </submittedName>
</protein>
<dbReference type="AlphaFoldDB" id="A0A1M6N826"/>
<dbReference type="Pfam" id="PF01235">
    <property type="entry name" value="Na_Ala_symp"/>
    <property type="match status" value="2"/>
</dbReference>
<feature type="transmembrane region" description="Helical" evidence="8">
    <location>
        <begin position="199"/>
        <end position="221"/>
    </location>
</feature>
<evidence type="ECO:0000256" key="8">
    <source>
        <dbReference type="RuleBase" id="RU363064"/>
    </source>
</evidence>
<feature type="signal peptide" evidence="9">
    <location>
        <begin position="1"/>
        <end position="28"/>
    </location>
</feature>
<sequence length="648" mass="69664">MIKKNKRILNWLSILLMTFLGMTGIASAKGDISDAIDERMEPVAEVLEKVVFVEIPVTEDIKVPVVLIVLAGTALFLTLYFKFLNIRGIGMAIRTVKGKYTRDDAPGQITHFQALSAALSATVGLGNIAGVGVAIGLGGPGAMVWMIFLGLCGMTTKFCECTLGVKYREFDEHGQTHGGAMYYLSKGFGERGLGGLGKVLAVFFAFMCIGGAIGAGNMFQVNQAHSQFSGAFGLFTEDSGHSIWFGVILAILVGLVIIGGIKSIARVTSLLVPFMCVIYIIAALTIILTHLGDVIPAFKLIFTSAFTGEAVAGGFVGVLIQGVKRAAFSNEAGIGSAPIAHSAVKTDKPASEGLVALLEPFTDTVVVCTMTALVLVITGAWKVDAIAEKDGVQLYETPNAIVRTVSANESLELVKKSEDEKFYQAKFTDEENGKTKEVLAWVNADIVSVSGAEGEGDAWHAKGKVSVSSADVYAKASAEVKPVEVLAEGATMRLMDKSKDGQFLKVYREDGDNLWMKEGSVELIEGIDKTSMAFGEKFEWFPKVLAVAVLLFAFSTMISWSFYGEQAVGYIFGKNNFAAVIVYKVMFCVFVVVGVTASLSNVIRVSDAMLFAMVLPNMIGLYFLLPIVRKELTIYREHMRKIDAGGEK</sequence>
<dbReference type="RefSeq" id="WP_143184352.1">
    <property type="nucleotide sequence ID" value="NZ_FQYR01000005.1"/>
</dbReference>
<dbReference type="EMBL" id="FQYR01000005">
    <property type="protein sequence ID" value="SHJ91859.1"/>
    <property type="molecule type" value="Genomic_DNA"/>
</dbReference>
<feature type="chain" id="PRO_5012951887" evidence="9">
    <location>
        <begin position="29"/>
        <end position="648"/>
    </location>
</feature>
<feature type="transmembrane region" description="Helical" evidence="8">
    <location>
        <begin position="575"/>
        <end position="596"/>
    </location>
</feature>
<evidence type="ECO:0000313" key="10">
    <source>
        <dbReference type="EMBL" id="SHJ91859.1"/>
    </source>
</evidence>
<evidence type="ECO:0000256" key="9">
    <source>
        <dbReference type="SAM" id="SignalP"/>
    </source>
</evidence>
<comment type="caution">
    <text evidence="8">Lacks conserved residue(s) required for the propagation of feature annotation.</text>
</comment>
<keyword evidence="9" id="KW-0732">Signal</keyword>
<reference evidence="10 11" key="1">
    <citation type="submission" date="2016-11" db="EMBL/GenBank/DDBJ databases">
        <authorList>
            <person name="Jaros S."/>
            <person name="Januszkiewicz K."/>
            <person name="Wedrychowicz H."/>
        </authorList>
    </citation>
    <scope>NUCLEOTIDE SEQUENCE [LARGE SCALE GENOMIC DNA]</scope>
    <source>
        <strain evidence="10 11">DSM 18772</strain>
    </source>
</reference>
<keyword evidence="11" id="KW-1185">Reference proteome</keyword>
<keyword evidence="8" id="KW-0769">Symport</keyword>
<gene>
    <name evidence="10" type="ORF">SAMN02745181_2769</name>
</gene>
<dbReference type="NCBIfam" id="TIGR00835">
    <property type="entry name" value="agcS"/>
    <property type="match status" value="1"/>
</dbReference>
<feature type="transmembrane region" description="Helical" evidence="8">
    <location>
        <begin position="544"/>
        <end position="563"/>
    </location>
</feature>
<dbReference type="PANTHER" id="PTHR30330">
    <property type="entry name" value="AGSS FAMILY TRANSPORTER, SODIUM-ALANINE"/>
    <property type="match status" value="1"/>
</dbReference>
<evidence type="ECO:0000256" key="6">
    <source>
        <dbReference type="ARBA" id="ARBA00022989"/>
    </source>
</evidence>
<feature type="transmembrane region" description="Helical" evidence="8">
    <location>
        <begin position="61"/>
        <end position="81"/>
    </location>
</feature>
<dbReference type="GO" id="GO:0005886">
    <property type="term" value="C:plasma membrane"/>
    <property type="evidence" value="ECO:0007669"/>
    <property type="project" value="UniProtKB-SubCell"/>
</dbReference>
<dbReference type="InParanoid" id="A0A1M6N826"/>
<dbReference type="GO" id="GO:0005283">
    <property type="term" value="F:amino acid:sodium symporter activity"/>
    <property type="evidence" value="ECO:0007669"/>
    <property type="project" value="InterPro"/>
</dbReference>
<dbReference type="OrthoDB" id="9804874at2"/>
<comment type="subcellular location">
    <subcellularLocation>
        <location evidence="1 8">Cell membrane</location>
        <topology evidence="1 8">Multi-pass membrane protein</topology>
    </subcellularLocation>
</comment>
<feature type="transmembrane region" description="Helical" evidence="8">
    <location>
        <begin position="270"/>
        <end position="291"/>
    </location>
</feature>
<evidence type="ECO:0000256" key="1">
    <source>
        <dbReference type="ARBA" id="ARBA00004651"/>
    </source>
</evidence>
<dbReference type="InterPro" id="IPR001463">
    <property type="entry name" value="Na/Ala_symport"/>
</dbReference>
<evidence type="ECO:0000256" key="2">
    <source>
        <dbReference type="ARBA" id="ARBA00009261"/>
    </source>
</evidence>
<organism evidence="10 11">
    <name type="scientific">Rubritalea squalenifaciens DSM 18772</name>
    <dbReference type="NCBI Taxonomy" id="1123071"/>
    <lineage>
        <taxon>Bacteria</taxon>
        <taxon>Pseudomonadati</taxon>
        <taxon>Verrucomicrobiota</taxon>
        <taxon>Verrucomicrobiia</taxon>
        <taxon>Verrucomicrobiales</taxon>
        <taxon>Rubritaleaceae</taxon>
        <taxon>Rubritalea</taxon>
    </lineage>
</organism>
<evidence type="ECO:0000313" key="11">
    <source>
        <dbReference type="Proteomes" id="UP000184510"/>
    </source>
</evidence>
<keyword evidence="4 8" id="KW-1003">Cell membrane</keyword>
<evidence type="ECO:0000256" key="7">
    <source>
        <dbReference type="ARBA" id="ARBA00023136"/>
    </source>
</evidence>
<accession>A0A1M6N826</accession>